<evidence type="ECO:0000256" key="4">
    <source>
        <dbReference type="ARBA" id="ARBA00022989"/>
    </source>
</evidence>
<evidence type="ECO:0000256" key="5">
    <source>
        <dbReference type="ARBA" id="ARBA00023065"/>
    </source>
</evidence>
<evidence type="ECO:0000256" key="9">
    <source>
        <dbReference type="SAM" id="Phobius"/>
    </source>
</evidence>
<keyword evidence="6 9" id="KW-0472">Membrane</keyword>
<organism evidence="11 12">
    <name type="scientific">Plectus sambesii</name>
    <dbReference type="NCBI Taxonomy" id="2011161"/>
    <lineage>
        <taxon>Eukaryota</taxon>
        <taxon>Metazoa</taxon>
        <taxon>Ecdysozoa</taxon>
        <taxon>Nematoda</taxon>
        <taxon>Chromadorea</taxon>
        <taxon>Plectida</taxon>
        <taxon>Plectina</taxon>
        <taxon>Plectoidea</taxon>
        <taxon>Plectidae</taxon>
        <taxon>Plectus</taxon>
    </lineage>
</organism>
<evidence type="ECO:0000256" key="1">
    <source>
        <dbReference type="ARBA" id="ARBA00004141"/>
    </source>
</evidence>
<dbReference type="GO" id="GO:0030322">
    <property type="term" value="P:stabilization of membrane potential"/>
    <property type="evidence" value="ECO:0007669"/>
    <property type="project" value="TreeGrafter"/>
</dbReference>
<dbReference type="InterPro" id="IPR003280">
    <property type="entry name" value="2pore_dom_K_chnl"/>
</dbReference>
<evidence type="ECO:0000256" key="7">
    <source>
        <dbReference type="ARBA" id="ARBA00023303"/>
    </source>
</evidence>
<dbReference type="InterPro" id="IPR013099">
    <property type="entry name" value="K_chnl_dom"/>
</dbReference>
<dbReference type="GO" id="GO:0022841">
    <property type="term" value="F:potassium ion leak channel activity"/>
    <property type="evidence" value="ECO:0007669"/>
    <property type="project" value="TreeGrafter"/>
</dbReference>
<evidence type="ECO:0000256" key="8">
    <source>
        <dbReference type="RuleBase" id="RU003857"/>
    </source>
</evidence>
<keyword evidence="2 8" id="KW-0813">Transport</keyword>
<evidence type="ECO:0000256" key="2">
    <source>
        <dbReference type="ARBA" id="ARBA00022448"/>
    </source>
</evidence>
<evidence type="ECO:0000313" key="12">
    <source>
        <dbReference type="WBParaSite" id="PSAMB.scaffold977size37721.g10148.t1"/>
    </source>
</evidence>
<sequence>MLLVFSRNCWQPSRTVQYVALITVVLFIMFGAVVFQTLEEQPQRDRIAEEKRIFRRCIVNALRRSLPSIADTYGSPMIRHLSTACFNDTAPRWTWSNSILFSFSVVTTIGYGHIVPETTSGRIFCSIYAIIGIPLTMIAIANIGKYISDMIQWLERRMRKRYREYKERKIIKSTDRALNRLEEERNDAEDKEKSRLTGDRLVIAFVLYVAIGSALMTTWENQMSYWIAVYFNVFSLTTIGFGDYWPRNTYFMPLTLIYLALGLAIASIALSVASDYLRKLHYYRQKIENVRQVVVKFGGSKMSVGRLLNIVTKQLGVDPETLEDLNLDVIVEHETKNPYSDIPMDYDSAYKPQMGLYRQMHYIDLESPIMATETSFTHLIGSS</sequence>
<accession>A0A914XUR9</accession>
<feature type="domain" description="Potassium channel" evidence="10">
    <location>
        <begin position="87"/>
        <end position="148"/>
    </location>
</feature>
<protein>
    <submittedName>
        <fullName evidence="12">Potassium channel domain-containing protein</fullName>
    </submittedName>
</protein>
<dbReference type="PANTHER" id="PTHR11003">
    <property type="entry name" value="POTASSIUM CHANNEL, SUBFAMILY K"/>
    <property type="match status" value="1"/>
</dbReference>
<keyword evidence="4 9" id="KW-1133">Transmembrane helix</keyword>
<feature type="transmembrane region" description="Helical" evidence="9">
    <location>
        <begin position="98"/>
        <end position="115"/>
    </location>
</feature>
<feature type="transmembrane region" description="Helical" evidence="9">
    <location>
        <begin position="16"/>
        <end position="38"/>
    </location>
</feature>
<dbReference type="Proteomes" id="UP000887566">
    <property type="component" value="Unplaced"/>
</dbReference>
<dbReference type="PRINTS" id="PR01333">
    <property type="entry name" value="2POREKCHANEL"/>
</dbReference>
<dbReference type="AlphaFoldDB" id="A0A914XUR9"/>
<feature type="transmembrane region" description="Helical" evidence="9">
    <location>
        <begin position="127"/>
        <end position="148"/>
    </location>
</feature>
<feature type="transmembrane region" description="Helical" evidence="9">
    <location>
        <begin position="201"/>
        <end position="219"/>
    </location>
</feature>
<comment type="subcellular location">
    <subcellularLocation>
        <location evidence="1">Membrane</location>
        <topology evidence="1">Multi-pass membrane protein</topology>
    </subcellularLocation>
</comment>
<dbReference type="PANTHER" id="PTHR11003:SF97">
    <property type="entry name" value="POTASSIUM CHANNEL DOMAIN-CONTAINING PROTEIN"/>
    <property type="match status" value="1"/>
</dbReference>
<comment type="similarity">
    <text evidence="8">Belongs to the two pore domain potassium channel (TC 1.A.1.8) family.</text>
</comment>
<reference evidence="12" key="1">
    <citation type="submission" date="2022-11" db="UniProtKB">
        <authorList>
            <consortium name="WormBaseParasite"/>
        </authorList>
    </citation>
    <scope>IDENTIFICATION</scope>
</reference>
<keyword evidence="11" id="KW-1185">Reference proteome</keyword>
<keyword evidence="7 8" id="KW-0407">Ion channel</keyword>
<dbReference type="SUPFAM" id="SSF81324">
    <property type="entry name" value="Voltage-gated potassium channels"/>
    <property type="match status" value="2"/>
</dbReference>
<name>A0A914XUR9_9BILA</name>
<evidence type="ECO:0000256" key="6">
    <source>
        <dbReference type="ARBA" id="ARBA00023136"/>
    </source>
</evidence>
<evidence type="ECO:0000256" key="3">
    <source>
        <dbReference type="ARBA" id="ARBA00022692"/>
    </source>
</evidence>
<proteinExistence type="inferred from homology"/>
<dbReference type="GO" id="GO:0015271">
    <property type="term" value="F:outward rectifier potassium channel activity"/>
    <property type="evidence" value="ECO:0007669"/>
    <property type="project" value="TreeGrafter"/>
</dbReference>
<dbReference type="WBParaSite" id="PSAMB.scaffold977size37721.g10148.t1">
    <property type="protein sequence ID" value="PSAMB.scaffold977size37721.g10148.t1"/>
    <property type="gene ID" value="PSAMB.scaffold977size37721.g10148"/>
</dbReference>
<keyword evidence="5 8" id="KW-0406">Ion transport</keyword>
<feature type="transmembrane region" description="Helical" evidence="9">
    <location>
        <begin position="256"/>
        <end position="277"/>
    </location>
</feature>
<keyword evidence="3 8" id="KW-0812">Transmembrane</keyword>
<evidence type="ECO:0000259" key="10">
    <source>
        <dbReference type="Pfam" id="PF07885"/>
    </source>
</evidence>
<dbReference type="GO" id="GO:0005886">
    <property type="term" value="C:plasma membrane"/>
    <property type="evidence" value="ECO:0007669"/>
    <property type="project" value="TreeGrafter"/>
</dbReference>
<feature type="transmembrane region" description="Helical" evidence="9">
    <location>
        <begin position="225"/>
        <end position="244"/>
    </location>
</feature>
<dbReference type="Gene3D" id="1.10.287.70">
    <property type="match status" value="1"/>
</dbReference>
<evidence type="ECO:0000313" key="11">
    <source>
        <dbReference type="Proteomes" id="UP000887566"/>
    </source>
</evidence>
<feature type="domain" description="Potassium channel" evidence="10">
    <location>
        <begin position="205"/>
        <end position="278"/>
    </location>
</feature>
<dbReference type="Pfam" id="PF07885">
    <property type="entry name" value="Ion_trans_2"/>
    <property type="match status" value="2"/>
</dbReference>